<evidence type="ECO:0000313" key="1">
    <source>
        <dbReference type="EMBL" id="KAJ7648416.1"/>
    </source>
</evidence>
<comment type="caution">
    <text evidence="1">The sequence shown here is derived from an EMBL/GenBank/DDBJ whole genome shotgun (WGS) entry which is preliminary data.</text>
</comment>
<reference evidence="1" key="1">
    <citation type="submission" date="2023-03" db="EMBL/GenBank/DDBJ databases">
        <title>Massive genome expansion in bonnet fungi (Mycena s.s.) driven by repeated elements and novel gene families across ecological guilds.</title>
        <authorList>
            <consortium name="Lawrence Berkeley National Laboratory"/>
            <person name="Harder C.B."/>
            <person name="Miyauchi S."/>
            <person name="Viragh M."/>
            <person name="Kuo A."/>
            <person name="Thoen E."/>
            <person name="Andreopoulos B."/>
            <person name="Lu D."/>
            <person name="Skrede I."/>
            <person name="Drula E."/>
            <person name="Henrissat B."/>
            <person name="Morin E."/>
            <person name="Kohler A."/>
            <person name="Barry K."/>
            <person name="LaButti K."/>
            <person name="Morin E."/>
            <person name="Salamov A."/>
            <person name="Lipzen A."/>
            <person name="Mereny Z."/>
            <person name="Hegedus B."/>
            <person name="Baldrian P."/>
            <person name="Stursova M."/>
            <person name="Weitz H."/>
            <person name="Taylor A."/>
            <person name="Grigoriev I.V."/>
            <person name="Nagy L.G."/>
            <person name="Martin F."/>
            <person name="Kauserud H."/>
        </authorList>
    </citation>
    <scope>NUCLEOTIDE SEQUENCE</scope>
    <source>
        <strain evidence="1">CBHHK067</strain>
    </source>
</reference>
<dbReference type="AlphaFoldDB" id="A0AAD7FXM2"/>
<accession>A0AAD7FXM2</accession>
<gene>
    <name evidence="1" type="ORF">B0H17DRAFT_1148096</name>
</gene>
<protein>
    <submittedName>
        <fullName evidence="1">Uncharacterized protein</fullName>
    </submittedName>
</protein>
<evidence type="ECO:0000313" key="2">
    <source>
        <dbReference type="Proteomes" id="UP001221757"/>
    </source>
</evidence>
<dbReference type="EMBL" id="JARKIE010000382">
    <property type="protein sequence ID" value="KAJ7648416.1"/>
    <property type="molecule type" value="Genomic_DNA"/>
</dbReference>
<sequence>MGRTPELSSGSIRPLTCLVKCPDVSVATMQPRVFGNRWVGLNLQIQSIWLCKMIEGKHLKTEPEQVPNQPVHIKFDFFQGKIQGGMAPGQGINMSVTARNSPAAPGGFSTVTLLLMCLDSSPPAMNLDPVKIGKLSYSWNQYPHQIICGPAG</sequence>
<proteinExistence type="predicted"/>
<organism evidence="1 2">
    <name type="scientific">Mycena rosella</name>
    <name type="common">Pink bonnet</name>
    <name type="synonym">Agaricus rosellus</name>
    <dbReference type="NCBI Taxonomy" id="1033263"/>
    <lineage>
        <taxon>Eukaryota</taxon>
        <taxon>Fungi</taxon>
        <taxon>Dikarya</taxon>
        <taxon>Basidiomycota</taxon>
        <taxon>Agaricomycotina</taxon>
        <taxon>Agaricomycetes</taxon>
        <taxon>Agaricomycetidae</taxon>
        <taxon>Agaricales</taxon>
        <taxon>Marasmiineae</taxon>
        <taxon>Mycenaceae</taxon>
        <taxon>Mycena</taxon>
    </lineage>
</organism>
<name>A0AAD7FXM2_MYCRO</name>
<dbReference type="Proteomes" id="UP001221757">
    <property type="component" value="Unassembled WGS sequence"/>
</dbReference>
<keyword evidence="2" id="KW-1185">Reference proteome</keyword>